<dbReference type="Pfam" id="PF01380">
    <property type="entry name" value="SIS"/>
    <property type="match status" value="1"/>
</dbReference>
<dbReference type="GO" id="GO:0097367">
    <property type="term" value="F:carbohydrate derivative binding"/>
    <property type="evidence" value="ECO:0007669"/>
    <property type="project" value="InterPro"/>
</dbReference>
<dbReference type="PANTHER" id="PTHR30514">
    <property type="entry name" value="GLUCOKINASE"/>
    <property type="match status" value="1"/>
</dbReference>
<dbReference type="InterPro" id="IPR046348">
    <property type="entry name" value="SIS_dom_sf"/>
</dbReference>
<dbReference type="SUPFAM" id="SSF46689">
    <property type="entry name" value="Homeodomain-like"/>
    <property type="match status" value="1"/>
</dbReference>
<dbReference type="KEGG" id="acab:QRX50_40020"/>
<dbReference type="InterPro" id="IPR000281">
    <property type="entry name" value="HTH_RpiR"/>
</dbReference>
<dbReference type="AlphaFoldDB" id="A0A9Y2ICR2"/>
<feature type="domain" description="SIS" evidence="2">
    <location>
        <begin position="129"/>
        <end position="270"/>
    </location>
</feature>
<dbReference type="GO" id="GO:0003677">
    <property type="term" value="F:DNA binding"/>
    <property type="evidence" value="ECO:0007669"/>
    <property type="project" value="InterPro"/>
</dbReference>
<evidence type="ECO:0000259" key="2">
    <source>
        <dbReference type="PROSITE" id="PS51464"/>
    </source>
</evidence>
<reference evidence="3 4" key="1">
    <citation type="submission" date="2023-06" db="EMBL/GenBank/DDBJ databases">
        <authorList>
            <person name="Oyuntsetseg B."/>
            <person name="Kim S.B."/>
        </authorList>
    </citation>
    <scope>NUCLEOTIDE SEQUENCE [LARGE SCALE GENOMIC DNA]</scope>
    <source>
        <strain evidence="3 4">2-15</strain>
    </source>
</reference>
<accession>A0A9Y2ICR2</accession>
<dbReference type="GO" id="GO:0003700">
    <property type="term" value="F:DNA-binding transcription factor activity"/>
    <property type="evidence" value="ECO:0007669"/>
    <property type="project" value="InterPro"/>
</dbReference>
<dbReference type="InterPro" id="IPR047640">
    <property type="entry name" value="RpiR-like"/>
</dbReference>
<evidence type="ECO:0000259" key="1">
    <source>
        <dbReference type="PROSITE" id="PS51071"/>
    </source>
</evidence>
<dbReference type="Gene3D" id="3.40.50.10490">
    <property type="entry name" value="Glucose-6-phosphate isomerase like protein, domain 1"/>
    <property type="match status" value="1"/>
</dbReference>
<dbReference type="PROSITE" id="PS51464">
    <property type="entry name" value="SIS"/>
    <property type="match status" value="1"/>
</dbReference>
<gene>
    <name evidence="3" type="ORF">QRX50_40020</name>
</gene>
<dbReference type="Proteomes" id="UP001236014">
    <property type="component" value="Chromosome"/>
</dbReference>
<keyword evidence="4" id="KW-1185">Reference proteome</keyword>
<dbReference type="PANTHER" id="PTHR30514:SF18">
    <property type="entry name" value="RPIR-FAMILY TRANSCRIPTIONAL REGULATOR"/>
    <property type="match status" value="1"/>
</dbReference>
<dbReference type="RefSeq" id="WP_285968275.1">
    <property type="nucleotide sequence ID" value="NZ_CP127294.1"/>
</dbReference>
<dbReference type="InterPro" id="IPR001347">
    <property type="entry name" value="SIS_dom"/>
</dbReference>
<proteinExistence type="predicted"/>
<dbReference type="EMBL" id="CP127294">
    <property type="protein sequence ID" value="WIX77534.1"/>
    <property type="molecule type" value="Genomic_DNA"/>
</dbReference>
<dbReference type="InterPro" id="IPR009057">
    <property type="entry name" value="Homeodomain-like_sf"/>
</dbReference>
<organism evidence="3 4">
    <name type="scientific">Amycolatopsis carbonis</name>
    <dbReference type="NCBI Taxonomy" id="715471"/>
    <lineage>
        <taxon>Bacteria</taxon>
        <taxon>Bacillati</taxon>
        <taxon>Actinomycetota</taxon>
        <taxon>Actinomycetes</taxon>
        <taxon>Pseudonocardiales</taxon>
        <taxon>Pseudonocardiaceae</taxon>
        <taxon>Amycolatopsis</taxon>
    </lineage>
</organism>
<dbReference type="Gene3D" id="1.10.10.10">
    <property type="entry name" value="Winged helix-like DNA-binding domain superfamily/Winged helix DNA-binding domain"/>
    <property type="match status" value="1"/>
</dbReference>
<sequence length="289" mass="30707">MDTSEPRTLASRVNHEWTRLSKTERVVARYLVASPPQRIMLATAGDIGRTTGTSDATVVRTARRLGYAGLPDLKAALGENFATTAPPQISERLQLSRTARDFSVTADRVLTDARERITELGRKTDPAALAKALQLIAPAATVFCYGWGVNELSARYLALKLNRIGKFAVFSGATGFTLADDLLGLSAHHAVVIFAPGRALPELELLVAHARAAGAGLILVTENLGEELTGAVDVVLRDEASAGGLTAEPLGGMLLADMLVLATMAVGRDPAVGTYELLTRLRRELAPEA</sequence>
<dbReference type="SUPFAM" id="SSF53697">
    <property type="entry name" value="SIS domain"/>
    <property type="match status" value="1"/>
</dbReference>
<dbReference type="PROSITE" id="PS51071">
    <property type="entry name" value="HTH_RPIR"/>
    <property type="match status" value="1"/>
</dbReference>
<dbReference type="InterPro" id="IPR036388">
    <property type="entry name" value="WH-like_DNA-bd_sf"/>
</dbReference>
<dbReference type="GO" id="GO:1901135">
    <property type="term" value="P:carbohydrate derivative metabolic process"/>
    <property type="evidence" value="ECO:0007669"/>
    <property type="project" value="InterPro"/>
</dbReference>
<dbReference type="Pfam" id="PF01418">
    <property type="entry name" value="HTH_6"/>
    <property type="match status" value="1"/>
</dbReference>
<evidence type="ECO:0000313" key="4">
    <source>
        <dbReference type="Proteomes" id="UP001236014"/>
    </source>
</evidence>
<evidence type="ECO:0000313" key="3">
    <source>
        <dbReference type="EMBL" id="WIX77534.1"/>
    </source>
</evidence>
<name>A0A9Y2ICR2_9PSEU</name>
<protein>
    <submittedName>
        <fullName evidence="3">MurR/RpiR family transcriptional regulator</fullName>
    </submittedName>
</protein>
<feature type="domain" description="HTH rpiR-type" evidence="1">
    <location>
        <begin position="7"/>
        <end position="84"/>
    </location>
</feature>